<comment type="caution">
    <text evidence="4">The sequence shown here is derived from an EMBL/GenBank/DDBJ whole genome shotgun (WGS) entry which is preliminary data.</text>
</comment>
<evidence type="ECO:0000313" key="4">
    <source>
        <dbReference type="EMBL" id="PDW02117.1"/>
    </source>
</evidence>
<sequence>MQSHKSSIQIWLMLCCLAMALAGCGFFAEPVVQPLPSVTPALPTQPLDDPQEPSPSPEPPPTNQTITITSPPPRTLVGSPVTISGQTALLPTGRSLNYVLRDAAGSILGQGSFPAIPSDDGGAHFTASLTFNLPPSGGTIGLELFEPGSSGAPPLASSRLDLVVAPPQSIMLDTPPPGTQVGSPMTLTGRTARYPFQGSLAYRVLDLNGRELGAGTLPVTGAVGGPTSFRASLEFSPPAAGGRISVELVDQNPADGHIAASARLDLNVAAQPQMITIVSPEANQAVGSPMTVTGRTVRMPQGSQLSYRVRDQFGQLIGDGMFGVSSLADGGASFTAQVFFSLPSASGPISLELLELVAGSDQVRASTVLMLMVHLPPPTATPIPTATPTPTPSPTPTPRQRISITSPSADAQVSSPLTVSGQVALYPQFGELYYVIRTPSRTTLGQGSFALEGQPGQTELSYSATLSFSEPNEPGPIIIEIYDRDGVGQTIASAFVQVQGGP</sequence>
<proteinExistence type="predicted"/>
<name>A0A2A6RGC3_9CHLR</name>
<feature type="region of interest" description="Disordered" evidence="1">
    <location>
        <begin position="379"/>
        <end position="410"/>
    </location>
</feature>
<dbReference type="InterPro" id="IPR018911">
    <property type="entry name" value="Gmad2_Ig-like_dom"/>
</dbReference>
<organism evidence="4 5">
    <name type="scientific">Candidatus Viridilinea mediisalina</name>
    <dbReference type="NCBI Taxonomy" id="2024553"/>
    <lineage>
        <taxon>Bacteria</taxon>
        <taxon>Bacillati</taxon>
        <taxon>Chloroflexota</taxon>
        <taxon>Chloroflexia</taxon>
        <taxon>Chloroflexales</taxon>
        <taxon>Chloroflexineae</taxon>
        <taxon>Oscillochloridaceae</taxon>
        <taxon>Candidatus Viridilinea</taxon>
    </lineage>
</organism>
<evidence type="ECO:0000256" key="1">
    <source>
        <dbReference type="SAM" id="MobiDB-lite"/>
    </source>
</evidence>
<dbReference type="PROSITE" id="PS51257">
    <property type="entry name" value="PROKAR_LIPOPROTEIN"/>
    <property type="match status" value="1"/>
</dbReference>
<dbReference type="Proteomes" id="UP000220527">
    <property type="component" value="Unassembled WGS sequence"/>
</dbReference>
<feature type="signal peptide" evidence="2">
    <location>
        <begin position="1"/>
        <end position="27"/>
    </location>
</feature>
<evidence type="ECO:0000313" key="5">
    <source>
        <dbReference type="Proteomes" id="UP000220527"/>
    </source>
</evidence>
<protein>
    <recommendedName>
        <fullName evidence="3">Bacterial spore germination immunoglobulin-like domain-containing protein</fullName>
    </recommendedName>
</protein>
<evidence type="ECO:0000259" key="3">
    <source>
        <dbReference type="Pfam" id="PF10648"/>
    </source>
</evidence>
<dbReference type="Pfam" id="PF10648">
    <property type="entry name" value="Gmad2"/>
    <property type="match status" value="1"/>
</dbReference>
<feature type="region of interest" description="Disordered" evidence="1">
    <location>
        <begin position="39"/>
        <end position="75"/>
    </location>
</feature>
<feature type="compositionally biased region" description="Pro residues" evidence="1">
    <location>
        <begin position="379"/>
        <end position="397"/>
    </location>
</feature>
<feature type="compositionally biased region" description="Polar residues" evidence="1">
    <location>
        <begin position="400"/>
        <end position="410"/>
    </location>
</feature>
<dbReference type="EMBL" id="NQWI01000087">
    <property type="protein sequence ID" value="PDW02117.1"/>
    <property type="molecule type" value="Genomic_DNA"/>
</dbReference>
<reference evidence="5" key="1">
    <citation type="submission" date="2017-08" db="EMBL/GenBank/DDBJ databases">
        <authorList>
            <person name="Grouzdev D.S."/>
            <person name="Gaisin V.A."/>
            <person name="Rysina M.S."/>
            <person name="Gorlenko V.M."/>
        </authorList>
    </citation>
    <scope>NUCLEOTIDE SEQUENCE [LARGE SCALE GENOMIC DNA]</scope>
    <source>
        <strain evidence="5">Kir15-3F</strain>
    </source>
</reference>
<dbReference type="OrthoDB" id="136513at2"/>
<gene>
    <name evidence="4" type="ORF">CJ255_15650</name>
</gene>
<dbReference type="AlphaFoldDB" id="A0A2A6RGC3"/>
<feature type="compositionally biased region" description="Pro residues" evidence="1">
    <location>
        <begin position="52"/>
        <end position="62"/>
    </location>
</feature>
<dbReference type="RefSeq" id="WP_097645036.1">
    <property type="nucleotide sequence ID" value="NZ_NQWI01000087.1"/>
</dbReference>
<feature type="domain" description="Bacterial spore germination immunoglobulin-like" evidence="3">
    <location>
        <begin position="170"/>
        <end position="256"/>
    </location>
</feature>
<accession>A0A2A6RGC3</accession>
<keyword evidence="2" id="KW-0732">Signal</keyword>
<keyword evidence="5" id="KW-1185">Reference proteome</keyword>
<evidence type="ECO:0000256" key="2">
    <source>
        <dbReference type="SAM" id="SignalP"/>
    </source>
</evidence>
<feature type="chain" id="PRO_5013241550" description="Bacterial spore germination immunoglobulin-like domain-containing protein" evidence="2">
    <location>
        <begin position="28"/>
        <end position="502"/>
    </location>
</feature>